<evidence type="ECO:0000313" key="3">
    <source>
        <dbReference type="EMBL" id="EWT04547.1"/>
    </source>
</evidence>
<feature type="compositionally biased region" description="Low complexity" evidence="1">
    <location>
        <begin position="190"/>
        <end position="266"/>
    </location>
</feature>
<organism evidence="3 4">
    <name type="scientific">Intrasporangium chromatireducens Q5-1</name>
    <dbReference type="NCBI Taxonomy" id="584657"/>
    <lineage>
        <taxon>Bacteria</taxon>
        <taxon>Bacillati</taxon>
        <taxon>Actinomycetota</taxon>
        <taxon>Actinomycetes</taxon>
        <taxon>Micrococcales</taxon>
        <taxon>Intrasporangiaceae</taxon>
        <taxon>Intrasporangium</taxon>
    </lineage>
</organism>
<dbReference type="EMBL" id="AWQS01000225">
    <property type="protein sequence ID" value="EWT04547.1"/>
    <property type="molecule type" value="Genomic_DNA"/>
</dbReference>
<evidence type="ECO:0000256" key="2">
    <source>
        <dbReference type="SAM" id="Phobius"/>
    </source>
</evidence>
<keyword evidence="2" id="KW-1133">Transmembrane helix</keyword>
<keyword evidence="2" id="KW-0812">Transmembrane</keyword>
<reference evidence="4" key="1">
    <citation type="submission" date="2013-08" db="EMBL/GenBank/DDBJ databases">
        <title>Intrasporangium oryzae NRRL B-24470.</title>
        <authorList>
            <person name="Liu H."/>
            <person name="Wang G."/>
        </authorList>
    </citation>
    <scope>NUCLEOTIDE SEQUENCE [LARGE SCALE GENOMIC DNA]</scope>
    <source>
        <strain evidence="4">Q5-1</strain>
    </source>
</reference>
<protein>
    <submittedName>
        <fullName evidence="3">Uncharacterized protein</fullName>
    </submittedName>
</protein>
<feature type="region of interest" description="Disordered" evidence="1">
    <location>
        <begin position="87"/>
        <end position="110"/>
    </location>
</feature>
<evidence type="ECO:0000256" key="1">
    <source>
        <dbReference type="SAM" id="MobiDB-lite"/>
    </source>
</evidence>
<dbReference type="Proteomes" id="UP000019494">
    <property type="component" value="Unassembled WGS sequence"/>
</dbReference>
<gene>
    <name evidence="3" type="ORF">N864_11445</name>
</gene>
<sequence length="282" mass="27900">MLEGAGSLSVADRAALEAELDGAESGSYGCTVVTWWSTVGEVTAEDMHSPVVAPVAEAVSEGSPDEVAWVVPVPAVVAPVVAAPVASAPSAGNAPADVRRAPNPPRRKTTTIPRRNLLVAAVIICALGLVGFQASRILLVSDDSDGTDEVPKPLPVSDTRVPTRSTSPSSEAGAPGVVTTTASTDRPDLVAATVVVPSSTSAPSTARTSVPTSTGPTTVASPSTTAPAATKRTATTPSPSRSSTTSASSTTTATPLARPSVTATKTVVAATATAAAAGGDRS</sequence>
<accession>W9GHB5</accession>
<feature type="region of interest" description="Disordered" evidence="1">
    <location>
        <begin position="143"/>
        <end position="266"/>
    </location>
</feature>
<keyword evidence="4" id="KW-1185">Reference proteome</keyword>
<evidence type="ECO:0000313" key="4">
    <source>
        <dbReference type="Proteomes" id="UP000019494"/>
    </source>
</evidence>
<comment type="caution">
    <text evidence="3">The sequence shown here is derived from an EMBL/GenBank/DDBJ whole genome shotgun (WGS) entry which is preliminary data.</text>
</comment>
<dbReference type="AlphaFoldDB" id="W9GHB5"/>
<name>W9GHB5_9MICO</name>
<feature type="compositionally biased region" description="Low complexity" evidence="1">
    <location>
        <begin position="156"/>
        <end position="170"/>
    </location>
</feature>
<feature type="compositionally biased region" description="Low complexity" evidence="1">
    <location>
        <begin position="87"/>
        <end position="96"/>
    </location>
</feature>
<feature type="transmembrane region" description="Helical" evidence="2">
    <location>
        <begin position="116"/>
        <end position="134"/>
    </location>
</feature>
<keyword evidence="2" id="KW-0472">Membrane</keyword>
<proteinExistence type="predicted"/>